<dbReference type="EMBL" id="CM046393">
    <property type="protein sequence ID" value="KAI8550295.1"/>
    <property type="molecule type" value="Genomic_DNA"/>
</dbReference>
<comment type="caution">
    <text evidence="1">The sequence shown here is derived from an EMBL/GenBank/DDBJ whole genome shotgun (WGS) entry which is preliminary data.</text>
</comment>
<gene>
    <name evidence="1" type="ORF">RHMOL_Rhmol06G0093900</name>
</gene>
<dbReference type="Proteomes" id="UP001062846">
    <property type="component" value="Chromosome 6"/>
</dbReference>
<reference evidence="1" key="1">
    <citation type="submission" date="2022-02" db="EMBL/GenBank/DDBJ databases">
        <title>Plant Genome Project.</title>
        <authorList>
            <person name="Zhang R.-G."/>
        </authorList>
    </citation>
    <scope>NUCLEOTIDE SEQUENCE</scope>
    <source>
        <strain evidence="1">AT1</strain>
    </source>
</reference>
<accession>A0ACC0NAJ3</accession>
<organism evidence="1 2">
    <name type="scientific">Rhododendron molle</name>
    <name type="common">Chinese azalea</name>
    <name type="synonym">Azalea mollis</name>
    <dbReference type="NCBI Taxonomy" id="49168"/>
    <lineage>
        <taxon>Eukaryota</taxon>
        <taxon>Viridiplantae</taxon>
        <taxon>Streptophyta</taxon>
        <taxon>Embryophyta</taxon>
        <taxon>Tracheophyta</taxon>
        <taxon>Spermatophyta</taxon>
        <taxon>Magnoliopsida</taxon>
        <taxon>eudicotyledons</taxon>
        <taxon>Gunneridae</taxon>
        <taxon>Pentapetalae</taxon>
        <taxon>asterids</taxon>
        <taxon>Ericales</taxon>
        <taxon>Ericaceae</taxon>
        <taxon>Ericoideae</taxon>
        <taxon>Rhodoreae</taxon>
        <taxon>Rhododendron</taxon>
    </lineage>
</organism>
<keyword evidence="2" id="KW-1185">Reference proteome</keyword>
<evidence type="ECO:0000313" key="1">
    <source>
        <dbReference type="EMBL" id="KAI8550295.1"/>
    </source>
</evidence>
<protein>
    <submittedName>
        <fullName evidence="1">Uncharacterized protein</fullName>
    </submittedName>
</protein>
<name>A0ACC0NAJ3_RHOML</name>
<sequence length="91" mass="10471">MEEDQVRERERGEDSGERERERERERSLERIVEFGEDSDEGNMWGQKRSMFDVGERPSSGGAVGKVIAKLGWLGLGLGLGLLPRFRFVLFR</sequence>
<evidence type="ECO:0000313" key="2">
    <source>
        <dbReference type="Proteomes" id="UP001062846"/>
    </source>
</evidence>
<proteinExistence type="predicted"/>